<feature type="transmembrane region" description="Helical" evidence="1">
    <location>
        <begin position="163"/>
        <end position="181"/>
    </location>
</feature>
<dbReference type="OrthoDB" id="3294220at2"/>
<accession>A0A1M6NQ14</accession>
<keyword evidence="1" id="KW-0812">Transmembrane</keyword>
<feature type="transmembrane region" description="Helical" evidence="1">
    <location>
        <begin position="21"/>
        <end position="42"/>
    </location>
</feature>
<organism evidence="2 3">
    <name type="scientific">Nocardiopsis flavescens</name>
    <dbReference type="NCBI Taxonomy" id="758803"/>
    <lineage>
        <taxon>Bacteria</taxon>
        <taxon>Bacillati</taxon>
        <taxon>Actinomycetota</taxon>
        <taxon>Actinomycetes</taxon>
        <taxon>Streptosporangiales</taxon>
        <taxon>Nocardiopsidaceae</taxon>
        <taxon>Nocardiopsis</taxon>
    </lineage>
</organism>
<evidence type="ECO:0000256" key="1">
    <source>
        <dbReference type="SAM" id="Phobius"/>
    </source>
</evidence>
<name>A0A1M6NQ14_9ACTN</name>
<feature type="transmembrane region" description="Helical" evidence="1">
    <location>
        <begin position="188"/>
        <end position="215"/>
    </location>
</feature>
<dbReference type="EMBL" id="FQZK01000012">
    <property type="protein sequence ID" value="SHJ97799.1"/>
    <property type="molecule type" value="Genomic_DNA"/>
</dbReference>
<protein>
    <submittedName>
        <fullName evidence="2">Uncharacterized protein</fullName>
    </submittedName>
</protein>
<feature type="transmembrane region" description="Helical" evidence="1">
    <location>
        <begin position="235"/>
        <end position="258"/>
    </location>
</feature>
<evidence type="ECO:0000313" key="3">
    <source>
        <dbReference type="Proteomes" id="UP000184452"/>
    </source>
</evidence>
<reference evidence="2 3" key="1">
    <citation type="submission" date="2016-11" db="EMBL/GenBank/DDBJ databases">
        <authorList>
            <person name="Jaros S."/>
            <person name="Januszkiewicz K."/>
            <person name="Wedrychowicz H."/>
        </authorList>
    </citation>
    <scope>NUCLEOTIDE SEQUENCE [LARGE SCALE GENOMIC DNA]</scope>
    <source>
        <strain evidence="2 3">CGMCC 4.5723</strain>
    </source>
</reference>
<dbReference type="AlphaFoldDB" id="A0A1M6NQ14"/>
<dbReference type="Proteomes" id="UP000184452">
    <property type="component" value="Unassembled WGS sequence"/>
</dbReference>
<proteinExistence type="predicted"/>
<sequence>MSPGNTFAAELRKAATLPASGVAAAVALLGSSLVTVLNSVSARVALDAGRAEPGSLTSPFELGYAAVPLGTVGAVVLGVTVMSSEYTANSADAGGGRQITATLAASPHRLRLLLAKALTVVLAVAATAAVTIPVCVLIARLVVGDAAPETVGPQEMLHRFLGAALYWTLTGLIAFAVTVFTRSGIVPLVLLTVNSSLVSFSLLLTNVTPLAHWLPDMAGRRLFGGLGTVEGGLDTVPGAIVMAVWTAGLLAVAAAVFARRDA</sequence>
<dbReference type="STRING" id="758803.SAMN05421803_11245"/>
<gene>
    <name evidence="2" type="ORF">SAMN05421803_11245</name>
</gene>
<keyword evidence="1" id="KW-1133">Transmembrane helix</keyword>
<keyword evidence="1" id="KW-0472">Membrane</keyword>
<evidence type="ECO:0000313" key="2">
    <source>
        <dbReference type="EMBL" id="SHJ97799.1"/>
    </source>
</evidence>
<keyword evidence="3" id="KW-1185">Reference proteome</keyword>
<dbReference type="RefSeq" id="WP_073380737.1">
    <property type="nucleotide sequence ID" value="NZ_FQZK01000012.1"/>
</dbReference>
<feature type="transmembrane region" description="Helical" evidence="1">
    <location>
        <begin position="117"/>
        <end position="143"/>
    </location>
</feature>